<name>A0A1F6NJ78_9BACT</name>
<evidence type="ECO:0000313" key="2">
    <source>
        <dbReference type="EMBL" id="OGH83888.1"/>
    </source>
</evidence>
<dbReference type="Proteomes" id="UP000176300">
    <property type="component" value="Unassembled WGS sequence"/>
</dbReference>
<keyword evidence="1" id="KW-0472">Membrane</keyword>
<proteinExistence type="predicted"/>
<accession>A0A1F6NJ78</accession>
<comment type="caution">
    <text evidence="2">The sequence shown here is derived from an EMBL/GenBank/DDBJ whole genome shotgun (WGS) entry which is preliminary data.</text>
</comment>
<dbReference type="AlphaFoldDB" id="A0A1F6NJ78"/>
<gene>
    <name evidence="2" type="ORF">A2373_00660</name>
</gene>
<organism evidence="2 3">
    <name type="scientific">Candidatus Magasanikbacteria bacterium RIFOXYB1_FULL_40_15</name>
    <dbReference type="NCBI Taxonomy" id="1798697"/>
    <lineage>
        <taxon>Bacteria</taxon>
        <taxon>Candidatus Magasanikiibacteriota</taxon>
    </lineage>
</organism>
<dbReference type="STRING" id="1798697.A2373_00660"/>
<feature type="transmembrane region" description="Helical" evidence="1">
    <location>
        <begin position="30"/>
        <end position="49"/>
    </location>
</feature>
<keyword evidence="1" id="KW-1133">Transmembrane helix</keyword>
<reference evidence="2 3" key="1">
    <citation type="journal article" date="2016" name="Nat. Commun.">
        <title>Thousands of microbial genomes shed light on interconnected biogeochemical processes in an aquifer system.</title>
        <authorList>
            <person name="Anantharaman K."/>
            <person name="Brown C.T."/>
            <person name="Hug L.A."/>
            <person name="Sharon I."/>
            <person name="Castelle C.J."/>
            <person name="Probst A.J."/>
            <person name="Thomas B.C."/>
            <person name="Singh A."/>
            <person name="Wilkins M.J."/>
            <person name="Karaoz U."/>
            <person name="Brodie E.L."/>
            <person name="Williams K.H."/>
            <person name="Hubbard S.S."/>
            <person name="Banfield J.F."/>
        </authorList>
    </citation>
    <scope>NUCLEOTIDE SEQUENCE [LARGE SCALE GENOMIC DNA]</scope>
</reference>
<evidence type="ECO:0000256" key="1">
    <source>
        <dbReference type="SAM" id="Phobius"/>
    </source>
</evidence>
<protein>
    <submittedName>
        <fullName evidence="2">Uncharacterized protein</fullName>
    </submittedName>
</protein>
<keyword evidence="1" id="KW-0812">Transmembrane</keyword>
<evidence type="ECO:0000313" key="3">
    <source>
        <dbReference type="Proteomes" id="UP000176300"/>
    </source>
</evidence>
<sequence>MWYSEDTLDGMVPFKCSFCQRRQNTMSKTMFLSVLVAVTLALFGCGGNGPTADDDDDTDGGIDQPDDGKIHFSAAFAEVSAVSIYDQSGTLVASPQPDEGITLSAGDYLVDIRDEFGKGLFNEYANLVFVPGVTNAEIILEPNSVDGVETLLAQLRVHPDGSSPKYMGVSSPRGQVIWESNYAMYGKFQTGTYQYSDEFEEASFFPYLIDKSESWERLHQTEMYDHWMSCRHSIDEGDLSFAECYVKYGYEDPLPNFNEQDDSTDGVCDELGCCGGNSYHFALLVGYNAGLVKNVDGSYNIFPVISSSFPSTTVETVQAGDFLYWKGIFRIVVRVADAYIVFFGSNLVSGGYGYERVGVNVVPNTLYGVYGHDTIECVYDGDCPQ</sequence>
<dbReference type="EMBL" id="MFQS01000008">
    <property type="protein sequence ID" value="OGH83888.1"/>
    <property type="molecule type" value="Genomic_DNA"/>
</dbReference>